<evidence type="ECO:0000313" key="2">
    <source>
        <dbReference type="EMBL" id="OAP63590.1"/>
    </source>
</evidence>
<feature type="region of interest" description="Disordered" evidence="1">
    <location>
        <begin position="142"/>
        <end position="161"/>
    </location>
</feature>
<sequence length="297" mass="32952">MATDLASTSVSSFPHVAQHQRQPHPSSTLMAPRFISPANAGAYLSALGISFTEDGDITTDQDLGRVSFSDVADVVEDPVASSAAATGHTWRFVAEADEDESEPAYDSDEADDRSTSYDDAYEPDDDGAASSGDEAEINGLYERDDDVDLSDEEPTETDSGALSYTATARYLCLVVVTDLQPEPGNPAAPAKEYVTSLEVKQDRPFTRHHIRLPHASIVVHLLWDDRKMQPQYQIRQSWQVPGHVHEFRIVHHNLVDRPCGGPCARRCASQFRSEVQHWVDRNFRSLDGDSDEDMWMD</sequence>
<gene>
    <name evidence="2" type="ORF">AYL99_02817</name>
</gene>
<feature type="compositionally biased region" description="Acidic residues" evidence="1">
    <location>
        <begin position="95"/>
        <end position="111"/>
    </location>
</feature>
<name>A0A178ZUZ5_9EURO</name>
<comment type="caution">
    <text evidence="2">The sequence shown here is derived from an EMBL/GenBank/DDBJ whole genome shotgun (WGS) entry which is preliminary data.</text>
</comment>
<feature type="region of interest" description="Disordered" evidence="1">
    <location>
        <begin position="95"/>
        <end position="136"/>
    </location>
</feature>
<dbReference type="RefSeq" id="XP_018696957.1">
    <property type="nucleotide sequence ID" value="XM_018834333.1"/>
</dbReference>
<reference evidence="2 3" key="1">
    <citation type="submission" date="2016-04" db="EMBL/GenBank/DDBJ databases">
        <title>Draft genome of Fonsecaea erecta CBS 125763.</title>
        <authorList>
            <person name="Weiss V.A."/>
            <person name="Vicente V.A."/>
            <person name="Raittz R.T."/>
            <person name="Moreno L.F."/>
            <person name="De Souza E.M."/>
            <person name="Pedrosa F.O."/>
            <person name="Steffens M.B."/>
            <person name="Faoro H."/>
            <person name="Tadra-Sfeir M.Z."/>
            <person name="Najafzadeh M.J."/>
            <person name="Felipe M.S."/>
            <person name="Teixeira M."/>
            <person name="Sun J."/>
            <person name="Xi L."/>
            <person name="Gomes R."/>
            <person name="De Azevedo C.M."/>
            <person name="Salgado C.G."/>
            <person name="Da Silva M.B."/>
            <person name="Nascimento M.F."/>
            <person name="Queiroz-Telles F."/>
            <person name="Attili D.S."/>
            <person name="Gorbushina A."/>
        </authorList>
    </citation>
    <scope>NUCLEOTIDE SEQUENCE [LARGE SCALE GENOMIC DNA]</scope>
    <source>
        <strain evidence="2 3">CBS 125763</strain>
    </source>
</reference>
<feature type="compositionally biased region" description="Acidic residues" evidence="1">
    <location>
        <begin position="143"/>
        <end position="156"/>
    </location>
</feature>
<evidence type="ECO:0000313" key="3">
    <source>
        <dbReference type="Proteomes" id="UP000078343"/>
    </source>
</evidence>
<protein>
    <submittedName>
        <fullName evidence="2">Uncharacterized protein</fullName>
    </submittedName>
</protein>
<dbReference type="EMBL" id="LVYI01000002">
    <property type="protein sequence ID" value="OAP63590.1"/>
    <property type="molecule type" value="Genomic_DNA"/>
</dbReference>
<proteinExistence type="predicted"/>
<keyword evidence="3" id="KW-1185">Reference proteome</keyword>
<organism evidence="2 3">
    <name type="scientific">Fonsecaea erecta</name>
    <dbReference type="NCBI Taxonomy" id="1367422"/>
    <lineage>
        <taxon>Eukaryota</taxon>
        <taxon>Fungi</taxon>
        <taxon>Dikarya</taxon>
        <taxon>Ascomycota</taxon>
        <taxon>Pezizomycotina</taxon>
        <taxon>Eurotiomycetes</taxon>
        <taxon>Chaetothyriomycetidae</taxon>
        <taxon>Chaetothyriales</taxon>
        <taxon>Herpotrichiellaceae</taxon>
        <taxon>Fonsecaea</taxon>
    </lineage>
</organism>
<accession>A0A178ZUZ5</accession>
<feature type="compositionally biased region" description="Polar residues" evidence="1">
    <location>
        <begin position="19"/>
        <end position="29"/>
    </location>
</feature>
<feature type="compositionally biased region" description="Polar residues" evidence="1">
    <location>
        <begin position="1"/>
        <end position="12"/>
    </location>
</feature>
<dbReference type="OrthoDB" id="4140832at2759"/>
<dbReference type="AlphaFoldDB" id="A0A178ZUZ5"/>
<feature type="region of interest" description="Disordered" evidence="1">
    <location>
        <begin position="1"/>
        <end position="31"/>
    </location>
</feature>
<dbReference type="GeneID" id="30006987"/>
<evidence type="ECO:0000256" key="1">
    <source>
        <dbReference type="SAM" id="MobiDB-lite"/>
    </source>
</evidence>
<dbReference type="Proteomes" id="UP000078343">
    <property type="component" value="Unassembled WGS sequence"/>
</dbReference>